<feature type="region of interest" description="Disordered" evidence="1">
    <location>
        <begin position="1"/>
        <end position="57"/>
    </location>
</feature>
<feature type="compositionally biased region" description="Low complexity" evidence="1">
    <location>
        <begin position="1"/>
        <end position="10"/>
    </location>
</feature>
<feature type="compositionally biased region" description="Basic residues" evidence="1">
    <location>
        <begin position="11"/>
        <end position="21"/>
    </location>
</feature>
<protein>
    <recommendedName>
        <fullName evidence="4">DUF4365 domain-containing protein</fullName>
    </recommendedName>
</protein>
<feature type="compositionally biased region" description="Basic and acidic residues" evidence="1">
    <location>
        <begin position="22"/>
        <end position="44"/>
    </location>
</feature>
<gene>
    <name evidence="2" type="ORF">GCM10009726_00800</name>
</gene>
<reference evidence="2 3" key="1">
    <citation type="journal article" date="2019" name="Int. J. Syst. Evol. Microbiol.">
        <title>The Global Catalogue of Microorganisms (GCM) 10K type strain sequencing project: providing services to taxonomists for standard genome sequencing and annotation.</title>
        <authorList>
            <consortium name="The Broad Institute Genomics Platform"/>
            <consortium name="The Broad Institute Genome Sequencing Center for Infectious Disease"/>
            <person name="Wu L."/>
            <person name="Ma J."/>
        </authorList>
    </citation>
    <scope>NUCLEOTIDE SEQUENCE [LARGE SCALE GENOMIC DNA]</scope>
    <source>
        <strain evidence="2 3">JCM 13813</strain>
    </source>
</reference>
<evidence type="ECO:0000313" key="2">
    <source>
        <dbReference type="EMBL" id="GAA2094167.1"/>
    </source>
</evidence>
<proteinExistence type="predicted"/>
<sequence>MARNRGSASKGKGKGKGKSKSTGKDQRKRGDDRTRRVATRRPEGLEGSSGKRRSFSQRVGTKGELAFRVFAEAHGLLATKCEEDFGIDFMCQIDLDHDSRGASDIANTLVGCCVRATTSSDKKVKLNVGDARNLLNSRTPLIFILVALDQGGAASVHHRLVDSKFGDELTEFLAGTAAEMTVTADRCGNEDTFDADLRACLSHGFSETMRLGLAERRLSRILPAASVEIRRTPQGQLTLVETVHIFDYYESETPEQERAVVHAAFGSIEHGADRFRALVPKPEVLKYLRNLPAPTVLSGFLSESSVKLQCSSAFGSVTAEFVLRRTRTHWAYVHSSGLSLITSHARLVEGKRVHETEVFIDPLVDTKMEDLGSFADFLSACGPGSTIVQLGDDGKPDGAGFATDATFVPLHTVAKFVASWRRCTTIEGWPRESVSLRDVTDAEVFHSLTGLAATLTDERVIARYSFYLAPAQEDRDVQDLSPAPVRASLPVIANLSADTVLVRFNVTASTLSLDGEVCGMRFHSVQGAVAEKRALVQKSTIFPEAVYGGNDTTTAFGPDLREGRVPREIEAVSLSWDEGDDDD</sequence>
<name>A0ABN2WK01_9ACTN</name>
<evidence type="ECO:0008006" key="4">
    <source>
        <dbReference type="Google" id="ProtNLM"/>
    </source>
</evidence>
<accession>A0ABN2WK01</accession>
<evidence type="ECO:0000313" key="3">
    <source>
        <dbReference type="Proteomes" id="UP001501161"/>
    </source>
</evidence>
<comment type="caution">
    <text evidence="2">The sequence shown here is derived from an EMBL/GenBank/DDBJ whole genome shotgun (WGS) entry which is preliminary data.</text>
</comment>
<dbReference type="Proteomes" id="UP001501161">
    <property type="component" value="Unassembled WGS sequence"/>
</dbReference>
<dbReference type="EMBL" id="BAAAMQ010000005">
    <property type="protein sequence ID" value="GAA2094167.1"/>
    <property type="molecule type" value="Genomic_DNA"/>
</dbReference>
<evidence type="ECO:0000256" key="1">
    <source>
        <dbReference type="SAM" id="MobiDB-lite"/>
    </source>
</evidence>
<organism evidence="2 3">
    <name type="scientific">Nocardioides furvisabuli</name>
    <dbReference type="NCBI Taxonomy" id="375542"/>
    <lineage>
        <taxon>Bacteria</taxon>
        <taxon>Bacillati</taxon>
        <taxon>Actinomycetota</taxon>
        <taxon>Actinomycetes</taxon>
        <taxon>Propionibacteriales</taxon>
        <taxon>Nocardioidaceae</taxon>
        <taxon>Nocardioides</taxon>
    </lineage>
</organism>
<dbReference type="RefSeq" id="WP_231249274.1">
    <property type="nucleotide sequence ID" value="NZ_BAAAMQ010000005.1"/>
</dbReference>
<keyword evidence="3" id="KW-1185">Reference proteome</keyword>